<accession>A0A7T7KLZ0</accession>
<dbReference type="RefSeq" id="WP_200336814.1">
    <property type="nucleotide sequence ID" value="NZ_CP066786.1"/>
</dbReference>
<evidence type="ECO:0000313" key="3">
    <source>
        <dbReference type="Proteomes" id="UP000596083"/>
    </source>
</evidence>
<dbReference type="AlphaFoldDB" id="A0A7T7KLZ0"/>
<reference evidence="2 3" key="1">
    <citation type="submission" date="2020-12" db="EMBL/GenBank/DDBJ databases">
        <authorList>
            <person name="Zheng R.K."/>
            <person name="Sun C.M."/>
        </authorList>
    </citation>
    <scope>NUCLEOTIDE SEQUENCE [LARGE SCALE GENOMIC DNA]</scope>
    <source>
        <strain evidence="2 3">ZRK001</strain>
    </source>
</reference>
<gene>
    <name evidence="2" type="ORF">JET14_03465</name>
</gene>
<sequence length="186" mass="20888">MAFLREALQRSHQRVPRSRPPAPARRHSVLRSPCGHTQRIAIANIITGRVGCEQCGTCWSAAPSEIYVLAFEVPHKGSFIKLGYSRDPESRLRYQLGIPGSVEATVLYRFPMRTGHIAQKTEKAMHGKLKQRFPDWVIPCNELADWINVKTEIYRADILPHVLTHLKAATANQQTSPRSGKPRSSG</sequence>
<evidence type="ECO:0000256" key="1">
    <source>
        <dbReference type="SAM" id="MobiDB-lite"/>
    </source>
</evidence>
<organism evidence="2 3">
    <name type="scientific">Martelella lutilitoris</name>
    <dbReference type="NCBI Taxonomy" id="2583532"/>
    <lineage>
        <taxon>Bacteria</taxon>
        <taxon>Pseudomonadati</taxon>
        <taxon>Pseudomonadota</taxon>
        <taxon>Alphaproteobacteria</taxon>
        <taxon>Hyphomicrobiales</taxon>
        <taxon>Aurantimonadaceae</taxon>
        <taxon>Martelella</taxon>
    </lineage>
</organism>
<dbReference type="Proteomes" id="UP000596083">
    <property type="component" value="Chromosome"/>
</dbReference>
<dbReference type="KEGG" id="mlut:JET14_03465"/>
<feature type="region of interest" description="Disordered" evidence="1">
    <location>
        <begin position="8"/>
        <end position="29"/>
    </location>
</feature>
<proteinExistence type="predicted"/>
<dbReference type="EMBL" id="CP066786">
    <property type="protein sequence ID" value="QQM31251.1"/>
    <property type="molecule type" value="Genomic_DNA"/>
</dbReference>
<name>A0A7T7KLZ0_9HYPH</name>
<evidence type="ECO:0000313" key="2">
    <source>
        <dbReference type="EMBL" id="QQM31251.1"/>
    </source>
</evidence>
<protein>
    <submittedName>
        <fullName evidence="2">GIY-YIG nuclease family protein</fullName>
    </submittedName>
</protein>